<proteinExistence type="predicted"/>
<protein>
    <submittedName>
        <fullName evidence="2">Uncharacterized protein</fullName>
    </submittedName>
</protein>
<dbReference type="Proteomes" id="UP000615755">
    <property type="component" value="Unassembled WGS sequence"/>
</dbReference>
<dbReference type="RefSeq" id="WP_192506218.1">
    <property type="nucleotide sequence ID" value="NZ_AQGV01000010.1"/>
</dbReference>
<accession>A0ABR9E7E0</accession>
<evidence type="ECO:0000313" key="3">
    <source>
        <dbReference type="Proteomes" id="UP000615755"/>
    </source>
</evidence>
<evidence type="ECO:0000256" key="1">
    <source>
        <dbReference type="SAM" id="SignalP"/>
    </source>
</evidence>
<organism evidence="2 3">
    <name type="scientific">Pseudoalteromonas aurantia 208</name>
    <dbReference type="NCBI Taxonomy" id="1314867"/>
    <lineage>
        <taxon>Bacteria</taxon>
        <taxon>Pseudomonadati</taxon>
        <taxon>Pseudomonadota</taxon>
        <taxon>Gammaproteobacteria</taxon>
        <taxon>Alteromonadales</taxon>
        <taxon>Pseudoalteromonadaceae</taxon>
        <taxon>Pseudoalteromonas</taxon>
    </lineage>
</organism>
<gene>
    <name evidence="2" type="ORF">PAUR_a3775</name>
</gene>
<sequence>MFKVAAIGLAFMTTSAAVNASEMEVSFTNKDMVQNGATYSYALETMNTINASVLEVDIRIQGEGDSVFQMLPACTEWQGSTCVGAAKDILHSEFLHEVDVSVECNGQALYQKTKNNIEFTNEEIVTTASQLAFVHSEIKLNRIECSDLNVNVRTVNGANDAIITGVVRFKDSTSIPTFKNYDVNL</sequence>
<keyword evidence="1" id="KW-0732">Signal</keyword>
<feature type="chain" id="PRO_5046187169" evidence="1">
    <location>
        <begin position="21"/>
        <end position="185"/>
    </location>
</feature>
<feature type="signal peptide" evidence="1">
    <location>
        <begin position="1"/>
        <end position="20"/>
    </location>
</feature>
<keyword evidence="3" id="KW-1185">Reference proteome</keyword>
<dbReference type="EMBL" id="AQGV01000010">
    <property type="protein sequence ID" value="MBE0366712.1"/>
    <property type="molecule type" value="Genomic_DNA"/>
</dbReference>
<evidence type="ECO:0000313" key="2">
    <source>
        <dbReference type="EMBL" id="MBE0366712.1"/>
    </source>
</evidence>
<reference evidence="2 3" key="1">
    <citation type="submission" date="2015-03" db="EMBL/GenBank/DDBJ databases">
        <title>Genome sequence of Pseudoalteromonas aurantia.</title>
        <authorList>
            <person name="Xie B.-B."/>
            <person name="Rong J.-C."/>
            <person name="Qin Q.-L."/>
            <person name="Zhang Y.-Z."/>
        </authorList>
    </citation>
    <scope>NUCLEOTIDE SEQUENCE [LARGE SCALE GENOMIC DNA]</scope>
    <source>
        <strain evidence="2 3">208</strain>
    </source>
</reference>
<name>A0ABR9E7E0_9GAMM</name>
<comment type="caution">
    <text evidence="2">The sequence shown here is derived from an EMBL/GenBank/DDBJ whole genome shotgun (WGS) entry which is preliminary data.</text>
</comment>